<evidence type="ECO:0000313" key="2">
    <source>
        <dbReference type="Proteomes" id="UP000829398"/>
    </source>
</evidence>
<organism evidence="1 2">
    <name type="scientific">Citrus sinensis</name>
    <name type="common">Sweet orange</name>
    <name type="synonym">Citrus aurantium var. sinensis</name>
    <dbReference type="NCBI Taxonomy" id="2711"/>
    <lineage>
        <taxon>Eukaryota</taxon>
        <taxon>Viridiplantae</taxon>
        <taxon>Streptophyta</taxon>
        <taxon>Embryophyta</taxon>
        <taxon>Tracheophyta</taxon>
        <taxon>Spermatophyta</taxon>
        <taxon>Magnoliopsida</taxon>
        <taxon>eudicotyledons</taxon>
        <taxon>Gunneridae</taxon>
        <taxon>Pentapetalae</taxon>
        <taxon>rosids</taxon>
        <taxon>malvids</taxon>
        <taxon>Sapindales</taxon>
        <taxon>Rutaceae</taxon>
        <taxon>Aurantioideae</taxon>
        <taxon>Citrus</taxon>
    </lineage>
</organism>
<gene>
    <name evidence="1" type="ORF">KPL71_024218</name>
</gene>
<keyword evidence="2" id="KW-1185">Reference proteome</keyword>
<evidence type="ECO:0000313" key="1">
    <source>
        <dbReference type="EMBL" id="KAH9699103.1"/>
    </source>
</evidence>
<proteinExistence type="predicted"/>
<name>A0ACB8IPZ2_CITSI</name>
<dbReference type="Proteomes" id="UP000829398">
    <property type="component" value="Chromosome 8"/>
</dbReference>
<reference evidence="2" key="1">
    <citation type="journal article" date="2023" name="Hortic. Res.">
        <title>A chromosome-level phased genome enabling allele-level studies in sweet orange: a case study on citrus Huanglongbing tolerance.</title>
        <authorList>
            <person name="Wu B."/>
            <person name="Yu Q."/>
            <person name="Deng Z."/>
            <person name="Duan Y."/>
            <person name="Luo F."/>
            <person name="Gmitter F. Jr."/>
        </authorList>
    </citation>
    <scope>NUCLEOTIDE SEQUENCE [LARGE SCALE GENOMIC DNA]</scope>
    <source>
        <strain evidence="2">cv. Valencia</strain>
    </source>
</reference>
<sequence>MDSSSRCEIRRLSLTVYIGCEQLWSVPYEGLIEKLGPFLTLFLRLDLPYCINSFKNCNGNVENPVEPTRRLADFEQIKNMEKDIEVEELEKIEEDDEPIIGMSFNSDVDLFIYFKEYGKRKGFPVLRRTSRKDSDGILINVTFACGRSGETRSKSVNILKPQPNAKTSCNARLGAGLGDDGKWTIRSLNLEHNHVLLTPTKSKLCKNYQSLVIEAGGHENVTFIERDCRNHVQKERRLRLGNGDAAALQNYFMKVQAEDNMFYFSMQVDDEGRLKNIFWAEPRNREAYKEFGDVVTFDSTYLTNKYDMPFAPFVGVNHHGHSILFGCGLISHEDIETFTWLFRTWLSCMSNSAPIGIITDQDMAMKVAIQNVFPNTRHRWCLWHIMKKIPEKLGGHKEYRDISNVLHCAVYDSQSAAKFEETWHHMIVEYDLGDNEWLRGLYDERHHWVPCYLNNTFWAEMSSTQRSESMNAFFYGYVNSKTTLKQFVEQYNCALKNKVQKEVEEDVRHVVTIMIRNDIKVLPEKYILRRWRKDMWRCHSRVKTSYELHSCTDEQKRYEKMCSTFAEVANMAAHDIESSNLVFNWIENVWDDLSKAIPCGDNEVTIVTGQGSCSVEVETVRDPVARRHKGRPSGQRKKSNKFSKSKMNSSRSNAKDGQVNEQVPTVIPTHENNVVTAFQNPKGSCVDMNMYPHGVMDYYNGLMSLHHMVGDNIYPTPTQNSCKLLFQQDSEYEVDKEFQSDFVE</sequence>
<protein>
    <submittedName>
        <fullName evidence="1">Protein FAR1-RELATED SEQUENCE</fullName>
    </submittedName>
</protein>
<dbReference type="EMBL" id="CM039177">
    <property type="protein sequence ID" value="KAH9699103.1"/>
    <property type="molecule type" value="Genomic_DNA"/>
</dbReference>
<comment type="caution">
    <text evidence="1">The sequence shown here is derived from an EMBL/GenBank/DDBJ whole genome shotgun (WGS) entry which is preliminary data.</text>
</comment>
<accession>A0ACB8IPZ2</accession>